<dbReference type="GO" id="GO:0019284">
    <property type="term" value="P:L-methionine salvage from S-adenosylmethionine"/>
    <property type="evidence" value="ECO:0007669"/>
    <property type="project" value="TreeGrafter"/>
</dbReference>
<keyword evidence="4" id="KW-0378">Hydrolase</keyword>
<evidence type="ECO:0000256" key="1">
    <source>
        <dbReference type="ARBA" id="ARBA00004945"/>
    </source>
</evidence>
<evidence type="ECO:0000313" key="7">
    <source>
        <dbReference type="EMBL" id="KKY00456.1"/>
    </source>
</evidence>
<keyword evidence="5" id="KW-0486">Methionine biosynthesis</keyword>
<dbReference type="InterPro" id="IPR000845">
    <property type="entry name" value="Nucleoside_phosphorylase_d"/>
</dbReference>
<proteinExistence type="predicted"/>
<keyword evidence="3" id="KW-0028">Amino-acid biosynthesis</keyword>
<dbReference type="EMBL" id="LBBT01000274">
    <property type="protein sequence ID" value="KKY00456.1"/>
    <property type="molecule type" value="Genomic_DNA"/>
</dbReference>
<evidence type="ECO:0000256" key="2">
    <source>
        <dbReference type="ARBA" id="ARBA00011974"/>
    </source>
</evidence>
<dbReference type="GO" id="GO:0005829">
    <property type="term" value="C:cytosol"/>
    <property type="evidence" value="ECO:0007669"/>
    <property type="project" value="TreeGrafter"/>
</dbReference>
<evidence type="ECO:0000256" key="3">
    <source>
        <dbReference type="ARBA" id="ARBA00022605"/>
    </source>
</evidence>
<comment type="caution">
    <text evidence="7">The sequence shown here is derived from an EMBL/GenBank/DDBJ whole genome shotgun (WGS) entry which is preliminary data.</text>
</comment>
<evidence type="ECO:0000313" key="8">
    <source>
        <dbReference type="Proteomes" id="UP000034407"/>
    </source>
</evidence>
<dbReference type="AlphaFoldDB" id="A0A0M3DEB8"/>
<dbReference type="NCBIfam" id="NF004079">
    <property type="entry name" value="PRK05584.1"/>
    <property type="match status" value="1"/>
</dbReference>
<organism evidence="7 8">
    <name type="scientific">Paraclostridium benzoelyticum</name>
    <dbReference type="NCBI Taxonomy" id="1629550"/>
    <lineage>
        <taxon>Bacteria</taxon>
        <taxon>Bacillati</taxon>
        <taxon>Bacillota</taxon>
        <taxon>Clostridia</taxon>
        <taxon>Peptostreptococcales</taxon>
        <taxon>Peptostreptococcaceae</taxon>
        <taxon>Paraclostridium</taxon>
    </lineage>
</organism>
<evidence type="ECO:0000259" key="6">
    <source>
        <dbReference type="Pfam" id="PF01048"/>
    </source>
</evidence>
<dbReference type="Proteomes" id="UP000034407">
    <property type="component" value="Unassembled WGS sequence"/>
</dbReference>
<dbReference type="RefSeq" id="WP_046823810.1">
    <property type="nucleotide sequence ID" value="NZ_LBBT01000274.1"/>
</dbReference>
<dbReference type="GO" id="GO:0019509">
    <property type="term" value="P:L-methionine salvage from methylthioadenosine"/>
    <property type="evidence" value="ECO:0007669"/>
    <property type="project" value="UniProtKB-UniPathway"/>
</dbReference>
<gene>
    <name evidence="7" type="ORF">VN21_14025</name>
</gene>
<dbReference type="OrthoDB" id="9792278at2"/>
<sequence>MIGIIGSTSIEIQSIKDNMFIERKEKYAGFDFYICKYKELDVVVTSCSVGKVNASSCTQILIDKFNVKKIINTGIAGSLNDNVKLGDIVISDDITYHDVRPIQMKNCFPFKQFFNSDEELKNIALRAYESSGLNCHNCHIGRMVTGDAFIADTDLKYRLINDYSPYCVEMEGSAIAHVCDINNVPFLIVRSISDNADDNAAIAYREFEIIASNNSAKLVINMLDLMGK</sequence>
<evidence type="ECO:0000256" key="4">
    <source>
        <dbReference type="ARBA" id="ARBA00022801"/>
    </source>
</evidence>
<dbReference type="SUPFAM" id="SSF53167">
    <property type="entry name" value="Purine and uridine phosphorylases"/>
    <property type="match status" value="1"/>
</dbReference>
<name>A0A0M3DEB8_9FIRM</name>
<dbReference type="Pfam" id="PF01048">
    <property type="entry name" value="PNP_UDP_1"/>
    <property type="match status" value="1"/>
</dbReference>
<dbReference type="PANTHER" id="PTHR46832:SF1">
    <property type="entry name" value="5'-METHYLTHIOADENOSINE_S-ADENOSYLHOMOCYSTEINE NUCLEOSIDASE"/>
    <property type="match status" value="1"/>
</dbReference>
<dbReference type="GO" id="GO:0009164">
    <property type="term" value="P:nucleoside catabolic process"/>
    <property type="evidence" value="ECO:0007669"/>
    <property type="project" value="InterPro"/>
</dbReference>
<dbReference type="PATRIC" id="fig|1629550.3.peg.2262"/>
<comment type="pathway">
    <text evidence="1">Amino-acid biosynthesis; L-methionine biosynthesis via salvage pathway; S-methyl-5-thio-alpha-D-ribose 1-phosphate from S-methyl-5'-thioadenosine (hydrolase route): step 1/2.</text>
</comment>
<dbReference type="CDD" id="cd09008">
    <property type="entry name" value="MTAN"/>
    <property type="match status" value="1"/>
</dbReference>
<dbReference type="GO" id="GO:0008930">
    <property type="term" value="F:methylthioadenosine nucleosidase activity"/>
    <property type="evidence" value="ECO:0007669"/>
    <property type="project" value="InterPro"/>
</dbReference>
<evidence type="ECO:0000256" key="5">
    <source>
        <dbReference type="ARBA" id="ARBA00023167"/>
    </source>
</evidence>
<dbReference type="PANTHER" id="PTHR46832">
    <property type="entry name" value="5'-METHYLTHIOADENOSINE/S-ADENOSYLHOMOCYSTEINE NUCLEOSIDASE"/>
    <property type="match status" value="1"/>
</dbReference>
<dbReference type="Gene3D" id="3.40.50.1580">
    <property type="entry name" value="Nucleoside phosphorylase domain"/>
    <property type="match status" value="1"/>
</dbReference>
<dbReference type="NCBIfam" id="TIGR01704">
    <property type="entry name" value="MTA_SAH-Nsdase"/>
    <property type="match status" value="1"/>
</dbReference>
<dbReference type="GO" id="GO:0008782">
    <property type="term" value="F:adenosylhomocysteine nucleosidase activity"/>
    <property type="evidence" value="ECO:0007669"/>
    <property type="project" value="UniProtKB-EC"/>
</dbReference>
<accession>A0A0M3DEB8</accession>
<dbReference type="InterPro" id="IPR010049">
    <property type="entry name" value="MTA_SAH_Nsdase"/>
</dbReference>
<dbReference type="InterPro" id="IPR035994">
    <property type="entry name" value="Nucleoside_phosphorylase_sf"/>
</dbReference>
<protein>
    <recommendedName>
        <fullName evidence="2">adenosylhomocysteine nucleosidase</fullName>
        <ecNumber evidence="2">3.2.2.9</ecNumber>
    </recommendedName>
</protein>
<dbReference type="EC" id="3.2.2.9" evidence="2"/>
<keyword evidence="8" id="KW-1185">Reference proteome</keyword>
<feature type="domain" description="Nucleoside phosphorylase" evidence="6">
    <location>
        <begin position="2"/>
        <end position="223"/>
    </location>
</feature>
<reference evidence="7 8" key="1">
    <citation type="submission" date="2015-04" db="EMBL/GenBank/DDBJ databases">
        <title>Microcin producing Clostridium sp. JC272T.</title>
        <authorList>
            <person name="Jyothsna T."/>
            <person name="Sasikala C."/>
            <person name="Ramana C."/>
        </authorList>
    </citation>
    <scope>NUCLEOTIDE SEQUENCE [LARGE SCALE GENOMIC DNA]</scope>
    <source>
        <strain evidence="7 8">JC272</strain>
    </source>
</reference>
<dbReference type="UniPathway" id="UPA00904">
    <property type="reaction ID" value="UER00871"/>
</dbReference>